<protein>
    <submittedName>
        <fullName evidence="1">Uncharacterized protein</fullName>
    </submittedName>
</protein>
<accession>A0A1Y2BZF8</accession>
<dbReference type="Proteomes" id="UP000193642">
    <property type="component" value="Unassembled WGS sequence"/>
</dbReference>
<name>A0A1Y2BZF8_9FUNG</name>
<evidence type="ECO:0000313" key="2">
    <source>
        <dbReference type="Proteomes" id="UP000193642"/>
    </source>
</evidence>
<sequence length="123" mass="11885">MKFTLTVTAAAAAGGAQQKTGTTAAVQQKTQAAQATSAAAVMPDTCKSQLNSVLTMYTSCGVSSSSTPTASKCVCQSANMAIVQGLTTACGSSGQNIAGDISALGSGLGMGAVLAGFVSALVL</sequence>
<dbReference type="OrthoDB" id="10586923at2759"/>
<gene>
    <name evidence="1" type="ORF">BCR33DRAFT_719548</name>
</gene>
<comment type="caution">
    <text evidence="1">The sequence shown here is derived from an EMBL/GenBank/DDBJ whole genome shotgun (WGS) entry which is preliminary data.</text>
</comment>
<evidence type="ECO:0000313" key="1">
    <source>
        <dbReference type="EMBL" id="ORY40150.1"/>
    </source>
</evidence>
<dbReference type="EMBL" id="MCGO01000036">
    <property type="protein sequence ID" value="ORY40150.1"/>
    <property type="molecule type" value="Genomic_DNA"/>
</dbReference>
<keyword evidence="2" id="KW-1185">Reference proteome</keyword>
<organism evidence="1 2">
    <name type="scientific">Rhizoclosmatium globosum</name>
    <dbReference type="NCBI Taxonomy" id="329046"/>
    <lineage>
        <taxon>Eukaryota</taxon>
        <taxon>Fungi</taxon>
        <taxon>Fungi incertae sedis</taxon>
        <taxon>Chytridiomycota</taxon>
        <taxon>Chytridiomycota incertae sedis</taxon>
        <taxon>Chytridiomycetes</taxon>
        <taxon>Chytridiales</taxon>
        <taxon>Chytriomycetaceae</taxon>
        <taxon>Rhizoclosmatium</taxon>
    </lineage>
</organism>
<proteinExistence type="predicted"/>
<dbReference type="AlphaFoldDB" id="A0A1Y2BZF8"/>
<reference evidence="1 2" key="1">
    <citation type="submission" date="2016-07" db="EMBL/GenBank/DDBJ databases">
        <title>Pervasive Adenine N6-methylation of Active Genes in Fungi.</title>
        <authorList>
            <consortium name="DOE Joint Genome Institute"/>
            <person name="Mondo S.J."/>
            <person name="Dannebaum R.O."/>
            <person name="Kuo R.C."/>
            <person name="Labutti K."/>
            <person name="Haridas S."/>
            <person name="Kuo A."/>
            <person name="Salamov A."/>
            <person name="Ahrendt S.R."/>
            <person name="Lipzen A."/>
            <person name="Sullivan W."/>
            <person name="Andreopoulos W.B."/>
            <person name="Clum A."/>
            <person name="Lindquist E."/>
            <person name="Daum C."/>
            <person name="Ramamoorthy G.K."/>
            <person name="Gryganskyi A."/>
            <person name="Culley D."/>
            <person name="Magnuson J.K."/>
            <person name="James T.Y."/>
            <person name="O'Malley M.A."/>
            <person name="Stajich J.E."/>
            <person name="Spatafora J.W."/>
            <person name="Visel A."/>
            <person name="Grigoriev I.V."/>
        </authorList>
    </citation>
    <scope>NUCLEOTIDE SEQUENCE [LARGE SCALE GENOMIC DNA]</scope>
    <source>
        <strain evidence="1 2">JEL800</strain>
    </source>
</reference>